<protein>
    <recommendedName>
        <fullName evidence="4">serine-type D-Ala-D-Ala carboxypeptidase</fullName>
        <ecNumber evidence="4">3.4.16.4</ecNumber>
    </recommendedName>
</protein>
<feature type="domain" description="Peptidase S11 D-Ala-D-Ala carboxypeptidase A C-terminal" evidence="17">
    <location>
        <begin position="330"/>
        <end position="423"/>
    </location>
</feature>
<dbReference type="SMART" id="SM00936">
    <property type="entry name" value="PBP5_C"/>
    <property type="match status" value="1"/>
</dbReference>
<dbReference type="PANTHER" id="PTHR21581">
    <property type="entry name" value="D-ALANYL-D-ALANINE CARBOXYPEPTIDASE"/>
    <property type="match status" value="1"/>
</dbReference>
<dbReference type="Pfam" id="PF07943">
    <property type="entry name" value="PBP5_C"/>
    <property type="match status" value="1"/>
</dbReference>
<dbReference type="SUPFAM" id="SSF56601">
    <property type="entry name" value="beta-lactamase/transpeptidase-like"/>
    <property type="match status" value="1"/>
</dbReference>
<evidence type="ECO:0000256" key="13">
    <source>
        <dbReference type="PIRSR" id="PIRSR618044-1"/>
    </source>
</evidence>
<dbReference type="AlphaFoldDB" id="A0A8I0DTH4"/>
<evidence type="ECO:0000256" key="3">
    <source>
        <dbReference type="ARBA" id="ARBA00007164"/>
    </source>
</evidence>
<feature type="active site" description="Proton acceptor" evidence="13">
    <location>
        <position position="116"/>
    </location>
</feature>
<dbReference type="GO" id="GO:0009252">
    <property type="term" value="P:peptidoglycan biosynthetic process"/>
    <property type="evidence" value="ECO:0007669"/>
    <property type="project" value="UniProtKB-UniPathway"/>
</dbReference>
<dbReference type="PRINTS" id="PR00725">
    <property type="entry name" value="DADACBPTASE1"/>
</dbReference>
<dbReference type="InterPro" id="IPR001967">
    <property type="entry name" value="Peptidase_S11_N"/>
</dbReference>
<evidence type="ECO:0000256" key="8">
    <source>
        <dbReference type="ARBA" id="ARBA00022801"/>
    </source>
</evidence>
<evidence type="ECO:0000256" key="5">
    <source>
        <dbReference type="ARBA" id="ARBA00022645"/>
    </source>
</evidence>
<evidence type="ECO:0000256" key="14">
    <source>
        <dbReference type="PIRSR" id="PIRSR618044-2"/>
    </source>
</evidence>
<dbReference type="GO" id="GO:0009002">
    <property type="term" value="F:serine-type D-Ala-D-Ala carboxypeptidase activity"/>
    <property type="evidence" value="ECO:0007669"/>
    <property type="project" value="UniProtKB-EC"/>
</dbReference>
<name>A0A8I0DTH4_9FIRM</name>
<dbReference type="GO" id="GO:0006508">
    <property type="term" value="P:proteolysis"/>
    <property type="evidence" value="ECO:0007669"/>
    <property type="project" value="UniProtKB-KW"/>
</dbReference>
<comment type="pathway">
    <text evidence="2">Cell wall biogenesis; peptidoglycan biosynthesis.</text>
</comment>
<keyword evidence="10" id="KW-0573">Peptidoglycan synthesis</keyword>
<evidence type="ECO:0000259" key="17">
    <source>
        <dbReference type="SMART" id="SM00936"/>
    </source>
</evidence>
<keyword evidence="11" id="KW-0961">Cell wall biogenesis/degradation</keyword>
<evidence type="ECO:0000256" key="12">
    <source>
        <dbReference type="ARBA" id="ARBA00034000"/>
    </source>
</evidence>
<dbReference type="Gene3D" id="3.40.710.10">
    <property type="entry name" value="DD-peptidase/beta-lactamase superfamily"/>
    <property type="match status" value="1"/>
</dbReference>
<dbReference type="EC" id="3.4.16.4" evidence="4"/>
<keyword evidence="5 18" id="KW-0121">Carboxypeptidase</keyword>
<evidence type="ECO:0000256" key="7">
    <source>
        <dbReference type="ARBA" id="ARBA00022729"/>
    </source>
</evidence>
<evidence type="ECO:0000256" key="9">
    <source>
        <dbReference type="ARBA" id="ARBA00022960"/>
    </source>
</evidence>
<dbReference type="GO" id="GO:0071555">
    <property type="term" value="P:cell wall organization"/>
    <property type="evidence" value="ECO:0007669"/>
    <property type="project" value="UniProtKB-KW"/>
</dbReference>
<dbReference type="PANTHER" id="PTHR21581:SF6">
    <property type="entry name" value="TRAFFICKING PROTEIN PARTICLE COMPLEX SUBUNIT 12"/>
    <property type="match status" value="1"/>
</dbReference>
<evidence type="ECO:0000256" key="2">
    <source>
        <dbReference type="ARBA" id="ARBA00004752"/>
    </source>
</evidence>
<comment type="caution">
    <text evidence="18">The sequence shown here is derived from an EMBL/GenBank/DDBJ whole genome shotgun (WGS) entry which is preliminary data.</text>
</comment>
<comment type="function">
    <text evidence="1">Removes C-terminal D-alanyl residues from sugar-peptide cell wall precursors.</text>
</comment>
<reference evidence="18 19" key="1">
    <citation type="submission" date="2020-08" db="EMBL/GenBank/DDBJ databases">
        <title>Genome public.</title>
        <authorList>
            <person name="Liu C."/>
            <person name="Sun Q."/>
        </authorList>
    </citation>
    <scope>NUCLEOTIDE SEQUENCE [LARGE SCALE GENOMIC DNA]</scope>
    <source>
        <strain evidence="18 19">NSJ-10</strain>
    </source>
</reference>
<proteinExistence type="inferred from homology"/>
<accession>A0A8I0DTH4</accession>
<evidence type="ECO:0000256" key="16">
    <source>
        <dbReference type="SAM" id="Phobius"/>
    </source>
</evidence>
<comment type="similarity">
    <text evidence="3 15">Belongs to the peptidase S11 family.</text>
</comment>
<dbReference type="EMBL" id="JACOOX010000003">
    <property type="protein sequence ID" value="MBC5662394.1"/>
    <property type="molecule type" value="Genomic_DNA"/>
</dbReference>
<dbReference type="Proteomes" id="UP000615234">
    <property type="component" value="Unassembled WGS sequence"/>
</dbReference>
<evidence type="ECO:0000256" key="1">
    <source>
        <dbReference type="ARBA" id="ARBA00003217"/>
    </source>
</evidence>
<dbReference type="SUPFAM" id="SSF69189">
    <property type="entry name" value="Penicillin-binding protein associated domain"/>
    <property type="match status" value="1"/>
</dbReference>
<evidence type="ECO:0000313" key="18">
    <source>
        <dbReference type="EMBL" id="MBC5662394.1"/>
    </source>
</evidence>
<feature type="binding site" evidence="14">
    <location>
        <position position="283"/>
    </location>
    <ligand>
        <name>substrate</name>
    </ligand>
</feature>
<keyword evidence="16" id="KW-0472">Membrane</keyword>
<keyword evidence="7" id="KW-0732">Signal</keyword>
<evidence type="ECO:0000313" key="19">
    <source>
        <dbReference type="Proteomes" id="UP000615234"/>
    </source>
</evidence>
<dbReference type="InterPro" id="IPR012338">
    <property type="entry name" value="Beta-lactam/transpept-like"/>
</dbReference>
<keyword evidence="6" id="KW-0645">Protease</keyword>
<evidence type="ECO:0000256" key="4">
    <source>
        <dbReference type="ARBA" id="ARBA00012448"/>
    </source>
</evidence>
<dbReference type="InterPro" id="IPR037167">
    <property type="entry name" value="Peptidase_S11_C_sf"/>
</dbReference>
<evidence type="ECO:0000256" key="10">
    <source>
        <dbReference type="ARBA" id="ARBA00022984"/>
    </source>
</evidence>
<gene>
    <name evidence="18" type="ORF">H8S09_05720</name>
</gene>
<keyword evidence="19" id="KW-1185">Reference proteome</keyword>
<comment type="catalytic activity">
    <reaction evidence="12">
        <text>Preferential cleavage: (Ac)2-L-Lys-D-Ala-|-D-Ala. Also transpeptidation of peptidyl-alanyl moieties that are N-acyl substituents of D-alanine.</text>
        <dbReference type="EC" id="3.4.16.4"/>
    </reaction>
</comment>
<sequence>MKEKYQHKHSLFIFLSINCINEQIRGMLLKRVKMGKRIGRAFAGTVLGIALVVGHIGQSVIYSVAVTDGTATDEIATDQSGLQLESQSCILMEATTGTVLYEKNADEARKPASVTKVMTLLLIFEAMKAGDYQMSDIVTVSEHAASMGGSQCFFETGEQQTVEDMIKCIIIASGNDAAVAMAEFTAGSEEAFVQRMNDRAKELGMEHTHFVNACGLDADGHETSAKDIAIMSRQLIDEHPEILNYSGIWMDSIVHKTARGESRFDLANTNKFLNMYTGATGLKTGYTATAKYCMSATANRNGITLIAVIMGAETKDIRNKEACKLLDYGYANCNLYKDENVLDTRSVSIENGISDELAIDSVSDFSSVLLRGEKADDVKKILVQDEPLTAPIKKGYVVGHIEYSINGRILGSVEVVAAENIKKMTFGYSFKKVLYLAFRS</sequence>
<evidence type="ECO:0000256" key="11">
    <source>
        <dbReference type="ARBA" id="ARBA00023316"/>
    </source>
</evidence>
<dbReference type="InterPro" id="IPR012907">
    <property type="entry name" value="Peptidase_S11_C"/>
</dbReference>
<dbReference type="InterPro" id="IPR018044">
    <property type="entry name" value="Peptidase_S11"/>
</dbReference>
<feature type="active site" description="Acyl-ester intermediate" evidence="13">
    <location>
        <position position="113"/>
    </location>
</feature>
<keyword evidence="9" id="KW-0133">Cell shape</keyword>
<dbReference type="GO" id="GO:0008360">
    <property type="term" value="P:regulation of cell shape"/>
    <property type="evidence" value="ECO:0007669"/>
    <property type="project" value="UniProtKB-KW"/>
</dbReference>
<organism evidence="18 19">
    <name type="scientific">Coprococcus hominis</name>
    <name type="common">ex Liu et al. 2022</name>
    <dbReference type="NCBI Taxonomy" id="2763039"/>
    <lineage>
        <taxon>Bacteria</taxon>
        <taxon>Bacillati</taxon>
        <taxon>Bacillota</taxon>
        <taxon>Clostridia</taxon>
        <taxon>Lachnospirales</taxon>
        <taxon>Lachnospiraceae</taxon>
        <taxon>Coprococcus</taxon>
    </lineage>
</organism>
<keyword evidence="8" id="KW-0378">Hydrolase</keyword>
<keyword evidence="16" id="KW-1133">Transmembrane helix</keyword>
<evidence type="ECO:0000256" key="15">
    <source>
        <dbReference type="RuleBase" id="RU004016"/>
    </source>
</evidence>
<dbReference type="Gene3D" id="2.60.410.10">
    <property type="entry name" value="D-Ala-D-Ala carboxypeptidase, C-terminal domain"/>
    <property type="match status" value="1"/>
</dbReference>
<keyword evidence="16" id="KW-0812">Transmembrane</keyword>
<evidence type="ECO:0000256" key="6">
    <source>
        <dbReference type="ARBA" id="ARBA00022670"/>
    </source>
</evidence>
<feature type="transmembrane region" description="Helical" evidence="16">
    <location>
        <begin position="38"/>
        <end position="57"/>
    </location>
</feature>
<feature type="active site" evidence="13">
    <location>
        <position position="173"/>
    </location>
</feature>
<dbReference type="InterPro" id="IPR015956">
    <property type="entry name" value="Peniciliin-bd_prot_C_sf"/>
</dbReference>
<dbReference type="Pfam" id="PF00768">
    <property type="entry name" value="Peptidase_S11"/>
    <property type="match status" value="1"/>
</dbReference>
<dbReference type="UniPathway" id="UPA00219"/>